<accession>A0A8C6YET4</accession>
<evidence type="ECO:0000256" key="8">
    <source>
        <dbReference type="ARBA" id="ARBA00023157"/>
    </source>
</evidence>
<protein>
    <recommendedName>
        <fullName evidence="10">LRRCT domain-containing protein</fullName>
    </recommendedName>
</protein>
<dbReference type="AlphaFoldDB" id="A0A8C6YET4"/>
<feature type="domain" description="LRRCT" evidence="10">
    <location>
        <begin position="146"/>
        <end position="197"/>
    </location>
</feature>
<dbReference type="OMA" id="NELEGCH"/>
<name>A0A8C6YET4_NAJNA</name>
<dbReference type="Ensembl" id="ENSNNAT00000029069.1">
    <property type="protein sequence ID" value="ENSNNAP00000027745.1"/>
    <property type="gene ID" value="ENSNNAG00000017916.1"/>
</dbReference>
<feature type="transmembrane region" description="Helical" evidence="9">
    <location>
        <begin position="207"/>
        <end position="229"/>
    </location>
</feature>
<evidence type="ECO:0000256" key="3">
    <source>
        <dbReference type="ARBA" id="ARBA00022692"/>
    </source>
</evidence>
<dbReference type="OrthoDB" id="72369at2759"/>
<dbReference type="PANTHER" id="PTHR22650:SF6">
    <property type="entry name" value="PLATELET GLYCOPROTEIN IX"/>
    <property type="match status" value="1"/>
</dbReference>
<proteinExistence type="predicted"/>
<sequence length="262" mass="29019">MKNKIKGTEAFAQAQRHSNSPPASLHSPGRFSSCHAALCCAMQSSCTSKADDKGTSNTATIISMIKGLIMLLFLNTTQAWICTLCPCKTLDSWGWAANCNLMELKEMPHVNSSIKILHLQNNNLTTVPLGALDSLTNLEEINFSNNPWHCDCSILYLKEWLADFNKSSLAKAICATPASLNMKALSQLKGNELEGCRKPLPISCHDFFLRDFGLIILAIIVLILAACVLQRSKQLVFQASRKQHSSEVPLLWFHDQENQKSK</sequence>
<evidence type="ECO:0000256" key="2">
    <source>
        <dbReference type="ARBA" id="ARBA00022614"/>
    </source>
</evidence>
<evidence type="ECO:0000256" key="6">
    <source>
        <dbReference type="ARBA" id="ARBA00022989"/>
    </source>
</evidence>
<reference evidence="11" key="1">
    <citation type="submission" date="2025-08" db="UniProtKB">
        <authorList>
            <consortium name="Ensembl"/>
        </authorList>
    </citation>
    <scope>IDENTIFICATION</scope>
</reference>
<evidence type="ECO:0000313" key="11">
    <source>
        <dbReference type="Ensembl" id="ENSNNAP00000027745.1"/>
    </source>
</evidence>
<organism evidence="11 12">
    <name type="scientific">Naja naja</name>
    <name type="common">Indian cobra</name>
    <dbReference type="NCBI Taxonomy" id="35670"/>
    <lineage>
        <taxon>Eukaryota</taxon>
        <taxon>Metazoa</taxon>
        <taxon>Chordata</taxon>
        <taxon>Craniata</taxon>
        <taxon>Vertebrata</taxon>
        <taxon>Euteleostomi</taxon>
        <taxon>Lepidosauria</taxon>
        <taxon>Squamata</taxon>
        <taxon>Bifurcata</taxon>
        <taxon>Unidentata</taxon>
        <taxon>Episquamata</taxon>
        <taxon>Toxicofera</taxon>
        <taxon>Serpentes</taxon>
        <taxon>Colubroidea</taxon>
        <taxon>Elapidae</taxon>
        <taxon>Elapinae</taxon>
        <taxon>Naja</taxon>
    </lineage>
</organism>
<evidence type="ECO:0000313" key="12">
    <source>
        <dbReference type="Proteomes" id="UP000694559"/>
    </source>
</evidence>
<keyword evidence="3 9" id="KW-0812">Transmembrane</keyword>
<reference evidence="11" key="2">
    <citation type="submission" date="2025-09" db="UniProtKB">
        <authorList>
            <consortium name="Ensembl"/>
        </authorList>
    </citation>
    <scope>IDENTIFICATION</scope>
</reference>
<evidence type="ECO:0000256" key="4">
    <source>
        <dbReference type="ARBA" id="ARBA00022729"/>
    </source>
</evidence>
<keyword evidence="8" id="KW-1015">Disulfide bond</keyword>
<keyword evidence="5" id="KW-0130">Cell adhesion</keyword>
<keyword evidence="12" id="KW-1185">Reference proteome</keyword>
<evidence type="ECO:0000256" key="9">
    <source>
        <dbReference type="SAM" id="Phobius"/>
    </source>
</evidence>
<evidence type="ECO:0000259" key="10">
    <source>
        <dbReference type="SMART" id="SM00082"/>
    </source>
</evidence>
<keyword evidence="6 9" id="KW-1133">Transmembrane helix</keyword>
<dbReference type="InterPro" id="IPR000483">
    <property type="entry name" value="Cys-rich_flank_reg_C"/>
</dbReference>
<comment type="subcellular location">
    <subcellularLocation>
        <location evidence="1">Membrane</location>
        <topology evidence="1">Single-pass membrane protein</topology>
    </subcellularLocation>
</comment>
<keyword evidence="7 9" id="KW-0472">Membrane</keyword>
<dbReference type="SUPFAM" id="SSF52058">
    <property type="entry name" value="L domain-like"/>
    <property type="match status" value="1"/>
</dbReference>
<evidence type="ECO:0000256" key="5">
    <source>
        <dbReference type="ARBA" id="ARBA00022889"/>
    </source>
</evidence>
<evidence type="ECO:0000256" key="7">
    <source>
        <dbReference type="ARBA" id="ARBA00023136"/>
    </source>
</evidence>
<dbReference type="Proteomes" id="UP000694559">
    <property type="component" value="Unplaced"/>
</dbReference>
<dbReference type="SMART" id="SM00082">
    <property type="entry name" value="LRRCT"/>
    <property type="match status" value="1"/>
</dbReference>
<evidence type="ECO:0000256" key="1">
    <source>
        <dbReference type="ARBA" id="ARBA00004167"/>
    </source>
</evidence>
<dbReference type="PANTHER" id="PTHR22650">
    <property type="entry name" value="GLYCOPROTEIN IB BETA"/>
    <property type="match status" value="1"/>
</dbReference>
<dbReference type="GeneTree" id="ENSGT00530000064244"/>
<keyword evidence="4" id="KW-0732">Signal</keyword>
<dbReference type="InterPro" id="IPR052313">
    <property type="entry name" value="GPIb-IX-V_Complex"/>
</dbReference>
<keyword evidence="2" id="KW-0433">Leucine-rich repeat</keyword>
<dbReference type="InterPro" id="IPR032675">
    <property type="entry name" value="LRR_dom_sf"/>
</dbReference>
<dbReference type="Gene3D" id="3.80.10.10">
    <property type="entry name" value="Ribonuclease Inhibitor"/>
    <property type="match status" value="1"/>
</dbReference>